<sequence>MRKEKLKIYSIRLLIILLIISVILNIYFYVKANDYMELNKRTYKYNVMKINDNIKSIKREMSLIIEKPNHNDAFDGHIKAAQRNLEGIENMNFLMNNYVQEYFDKDSRLRAFDFYNQRDFYNFIIGDRLYGMSEALENDNVSEVVSIAKILENELSIILEIQPNRDEYVKYVYDEITDLWIKIINELPSSKKLNEFKEWVKFERFNE</sequence>
<keyword evidence="3" id="KW-1185">Reference proteome</keyword>
<dbReference type="STRING" id="237069.SAMN05216498_2031"/>
<keyword evidence="1" id="KW-0812">Transmembrane</keyword>
<accession>A0A1H0ARJ2</accession>
<dbReference type="RefSeq" id="WP_093856490.1">
    <property type="nucleotide sequence ID" value="NZ_FNIG01000004.1"/>
</dbReference>
<dbReference type="AlphaFoldDB" id="A0A1H0ARJ2"/>
<gene>
    <name evidence="2" type="ORF">SAMN05216498_2031</name>
</gene>
<evidence type="ECO:0000313" key="2">
    <source>
        <dbReference type="EMBL" id="SDN35656.1"/>
    </source>
</evidence>
<reference evidence="2 3" key="1">
    <citation type="submission" date="2016-10" db="EMBL/GenBank/DDBJ databases">
        <authorList>
            <person name="de Groot N.N."/>
        </authorList>
    </citation>
    <scope>NUCLEOTIDE SEQUENCE [LARGE SCALE GENOMIC DNA]</scope>
    <source>
        <strain evidence="2 3">CGMCC 1.3442</strain>
    </source>
</reference>
<keyword evidence="1" id="KW-1133">Transmembrane helix</keyword>
<name>A0A1H0ARJ2_9BACI</name>
<dbReference type="EMBL" id="FNIG01000004">
    <property type="protein sequence ID" value="SDN35656.1"/>
    <property type="molecule type" value="Genomic_DNA"/>
</dbReference>
<organism evidence="2 3">
    <name type="scientific">Tenuibacillus multivorans</name>
    <dbReference type="NCBI Taxonomy" id="237069"/>
    <lineage>
        <taxon>Bacteria</taxon>
        <taxon>Bacillati</taxon>
        <taxon>Bacillota</taxon>
        <taxon>Bacilli</taxon>
        <taxon>Bacillales</taxon>
        <taxon>Bacillaceae</taxon>
        <taxon>Tenuibacillus</taxon>
    </lineage>
</organism>
<evidence type="ECO:0000256" key="1">
    <source>
        <dbReference type="SAM" id="Phobius"/>
    </source>
</evidence>
<proteinExistence type="predicted"/>
<evidence type="ECO:0000313" key="3">
    <source>
        <dbReference type="Proteomes" id="UP000199334"/>
    </source>
</evidence>
<protein>
    <submittedName>
        <fullName evidence="2">Uncharacterized protein</fullName>
    </submittedName>
</protein>
<dbReference type="Proteomes" id="UP000199334">
    <property type="component" value="Unassembled WGS sequence"/>
</dbReference>
<feature type="transmembrane region" description="Helical" evidence="1">
    <location>
        <begin position="12"/>
        <end position="30"/>
    </location>
</feature>
<keyword evidence="1" id="KW-0472">Membrane</keyword>